<evidence type="ECO:0000256" key="1">
    <source>
        <dbReference type="ARBA" id="ARBA00001849"/>
    </source>
</evidence>
<keyword evidence="7 8" id="KW-0694">RNA-binding</keyword>
<dbReference type="GO" id="GO:0003723">
    <property type="term" value="F:RNA binding"/>
    <property type="evidence" value="ECO:0007669"/>
    <property type="project" value="UniProtKB-UniRule"/>
</dbReference>
<accession>A0A1M6D8R3</accession>
<evidence type="ECO:0000256" key="7">
    <source>
        <dbReference type="ARBA" id="ARBA00022884"/>
    </source>
</evidence>
<keyword evidence="6 8" id="KW-0269">Exonuclease</keyword>
<dbReference type="NCBIfam" id="TIGR02063">
    <property type="entry name" value="RNase_R"/>
    <property type="match status" value="1"/>
</dbReference>
<dbReference type="GO" id="GO:0005829">
    <property type="term" value="C:cytosol"/>
    <property type="evidence" value="ECO:0007669"/>
    <property type="project" value="TreeGrafter"/>
</dbReference>
<dbReference type="CDD" id="cd04471">
    <property type="entry name" value="S1_RNase_R"/>
    <property type="match status" value="1"/>
</dbReference>
<dbReference type="EMBL" id="FQZT01000002">
    <property type="protein sequence ID" value="SHI69612.1"/>
    <property type="molecule type" value="Genomic_DNA"/>
</dbReference>
<evidence type="ECO:0000256" key="2">
    <source>
        <dbReference type="ARBA" id="ARBA00004496"/>
    </source>
</evidence>
<keyword evidence="3 8" id="KW-0963">Cytoplasm</keyword>
<dbReference type="InterPro" id="IPR001900">
    <property type="entry name" value="RNase_II/R"/>
</dbReference>
<dbReference type="STRING" id="1122189.SAMN02745165_00587"/>
<dbReference type="InterPro" id="IPR050180">
    <property type="entry name" value="RNR_Ribonuclease"/>
</dbReference>
<evidence type="ECO:0000313" key="11">
    <source>
        <dbReference type="Proteomes" id="UP000184171"/>
    </source>
</evidence>
<dbReference type="GO" id="GO:0008859">
    <property type="term" value="F:exoribonuclease II activity"/>
    <property type="evidence" value="ECO:0007669"/>
    <property type="project" value="UniProtKB-UniRule"/>
</dbReference>
<comment type="subcellular location">
    <subcellularLocation>
        <location evidence="2 8">Cytoplasm</location>
    </subcellularLocation>
</comment>
<reference evidence="10 11" key="1">
    <citation type="submission" date="2016-11" db="EMBL/GenBank/DDBJ databases">
        <authorList>
            <person name="Jaros S."/>
            <person name="Januszkiewicz K."/>
            <person name="Wedrychowicz H."/>
        </authorList>
    </citation>
    <scope>NUCLEOTIDE SEQUENCE [LARGE SCALE GENOMIC DNA]</scope>
    <source>
        <strain evidence="10 11">DSM 5091</strain>
    </source>
</reference>
<dbReference type="HAMAP" id="MF_01895">
    <property type="entry name" value="RNase_R"/>
    <property type="match status" value="1"/>
</dbReference>
<dbReference type="Pfam" id="PF00575">
    <property type="entry name" value="S1"/>
    <property type="match status" value="1"/>
</dbReference>
<comment type="catalytic activity">
    <reaction evidence="1 8">
        <text>Exonucleolytic cleavage in the 3'- to 5'-direction to yield nucleoside 5'-phosphates.</text>
        <dbReference type="EC" id="3.1.13.1"/>
    </reaction>
</comment>
<evidence type="ECO:0000256" key="5">
    <source>
        <dbReference type="ARBA" id="ARBA00022801"/>
    </source>
</evidence>
<dbReference type="EC" id="3.1.13.1" evidence="8"/>
<protein>
    <recommendedName>
        <fullName evidence="8">Ribonuclease R</fullName>
        <shortName evidence="8">RNase R</shortName>
        <ecNumber evidence="8">3.1.13.1</ecNumber>
    </recommendedName>
</protein>
<evidence type="ECO:0000259" key="9">
    <source>
        <dbReference type="PROSITE" id="PS50126"/>
    </source>
</evidence>
<dbReference type="Pfam" id="PF00773">
    <property type="entry name" value="RNB"/>
    <property type="match status" value="1"/>
</dbReference>
<dbReference type="NCBIfam" id="TIGR00358">
    <property type="entry name" value="3_prime_RNase"/>
    <property type="match status" value="1"/>
</dbReference>
<sequence length="689" mass="77289">MCRFPKRSLNRRDIADMLNLHGGERKRLTATLRRLVADGLIEEKKGCYRLRQSKKSVKGVFSKAEQGFGFVRIQEGEQEDLFIPAKHVRSAMPGDVVEARGEGFDRSGRPYGKIVKVLQRAHKTVLALYRQQGKRSWAMPLDQALVNAIYLQGDFAGQVNNGQIVKVEFIRYPSEAASASGKIVEVLGDPDDPQVDIEAVIFEHELPRNFSSGALTEADEVSVVGIPVDELTRRVDLRYLPLMTIDGETAKDFDDAVAVVQEADGKIRLWVCIADVAYYVQEGGALDQEARERGTSVYFPGFCLPMLPEALSNGICSLNPYEDRLVMTAELLFSADGHCCEQRFYPAVMHSRARLTYTEVAGFLGSSDATKLADAIAAQLPVMAKLSGRLAEQRRQRGGLELDIADAEIILDKSGFPTAVAKIERNQAHRLIEEFMLAANEAVASYLEKAGVPFLYRIHESPTLEKLQDFQQLAAEFGYGVLLGKQVQRSLQQLLDDLADKPESKLLNQQLLRSLQQARYTPENKGHFGLAAENYCHFTSPIRRYPDLTIHRTLKQVLAATENATAPSKERLLELGRDCSERERRAMAAERHLFELRRCQLMQQHIGEQFSGLISSVTEFGFFVELDALGLEGLVHVRSLTGDFYSFDPLSHCLQGERRRKCYRVGMTVAVKVHHVDVWRRRVDFVLAG</sequence>
<organism evidence="10 11">
    <name type="scientific">Malonomonas rubra DSM 5091</name>
    <dbReference type="NCBI Taxonomy" id="1122189"/>
    <lineage>
        <taxon>Bacteria</taxon>
        <taxon>Pseudomonadati</taxon>
        <taxon>Thermodesulfobacteriota</taxon>
        <taxon>Desulfuromonadia</taxon>
        <taxon>Desulfuromonadales</taxon>
        <taxon>Geopsychrobacteraceae</taxon>
        <taxon>Malonomonas</taxon>
    </lineage>
</organism>
<dbReference type="InterPro" id="IPR004476">
    <property type="entry name" value="RNase_II/RNase_R"/>
</dbReference>
<dbReference type="Pfam" id="PF17876">
    <property type="entry name" value="CSD2"/>
    <property type="match status" value="1"/>
</dbReference>
<dbReference type="InterPro" id="IPR003029">
    <property type="entry name" value="S1_domain"/>
</dbReference>
<dbReference type="SUPFAM" id="SSF50249">
    <property type="entry name" value="Nucleic acid-binding proteins"/>
    <property type="match status" value="3"/>
</dbReference>
<evidence type="ECO:0000256" key="3">
    <source>
        <dbReference type="ARBA" id="ARBA00022490"/>
    </source>
</evidence>
<comment type="similarity">
    <text evidence="8">Belongs to the RNR ribonuclease family. RNase R subfamily.</text>
</comment>
<evidence type="ECO:0000256" key="4">
    <source>
        <dbReference type="ARBA" id="ARBA00022722"/>
    </source>
</evidence>
<evidence type="ECO:0000313" key="10">
    <source>
        <dbReference type="EMBL" id="SHI69612.1"/>
    </source>
</evidence>
<name>A0A1M6D8R3_MALRU</name>
<dbReference type="Pfam" id="PF08206">
    <property type="entry name" value="OB_RNB"/>
    <property type="match status" value="1"/>
</dbReference>
<dbReference type="SMART" id="SM00955">
    <property type="entry name" value="RNB"/>
    <property type="match status" value="1"/>
</dbReference>
<proteinExistence type="inferred from homology"/>
<dbReference type="InterPro" id="IPR011805">
    <property type="entry name" value="RNase_R"/>
</dbReference>
<keyword evidence="11" id="KW-1185">Reference proteome</keyword>
<feature type="domain" description="S1 motif" evidence="9">
    <location>
        <begin position="607"/>
        <end position="688"/>
    </location>
</feature>
<dbReference type="Proteomes" id="UP000184171">
    <property type="component" value="Unassembled WGS sequence"/>
</dbReference>
<dbReference type="GO" id="GO:0006402">
    <property type="term" value="P:mRNA catabolic process"/>
    <property type="evidence" value="ECO:0007669"/>
    <property type="project" value="TreeGrafter"/>
</dbReference>
<dbReference type="PANTHER" id="PTHR23355">
    <property type="entry name" value="RIBONUCLEASE"/>
    <property type="match status" value="1"/>
</dbReference>
<dbReference type="InterPro" id="IPR013223">
    <property type="entry name" value="RNase_B_OB_dom"/>
</dbReference>
<dbReference type="Gene3D" id="2.40.50.140">
    <property type="entry name" value="Nucleic acid-binding proteins"/>
    <property type="match status" value="2"/>
</dbReference>
<keyword evidence="5 8" id="KW-0378">Hydrolase</keyword>
<evidence type="ECO:0000256" key="6">
    <source>
        <dbReference type="ARBA" id="ARBA00022839"/>
    </source>
</evidence>
<dbReference type="InterPro" id="IPR012340">
    <property type="entry name" value="NA-bd_OB-fold"/>
</dbReference>
<comment type="function">
    <text evidence="8">3'-5' exoribonuclease that releases 5'-nucleoside monophosphates and is involved in maturation of structured RNAs.</text>
</comment>
<dbReference type="PANTHER" id="PTHR23355:SF9">
    <property type="entry name" value="DIS3-LIKE EXONUCLEASE 2"/>
    <property type="match status" value="1"/>
</dbReference>
<dbReference type="PROSITE" id="PS50126">
    <property type="entry name" value="S1"/>
    <property type="match status" value="1"/>
</dbReference>
<dbReference type="OrthoDB" id="9764149at2"/>
<dbReference type="SMART" id="SM00316">
    <property type="entry name" value="S1"/>
    <property type="match status" value="1"/>
</dbReference>
<dbReference type="InterPro" id="IPR040476">
    <property type="entry name" value="CSD2"/>
</dbReference>
<gene>
    <name evidence="8" type="primary">rnr</name>
    <name evidence="10" type="ORF">SAMN02745165_00587</name>
</gene>
<dbReference type="AlphaFoldDB" id="A0A1M6D8R3"/>
<keyword evidence="4 8" id="KW-0540">Nuclease</keyword>
<evidence type="ECO:0000256" key="8">
    <source>
        <dbReference type="HAMAP-Rule" id="MF_01895"/>
    </source>
</evidence>